<dbReference type="SMART" id="SM00053">
    <property type="entry name" value="DYNc"/>
    <property type="match status" value="1"/>
</dbReference>
<dbReference type="Proteomes" id="UP001465755">
    <property type="component" value="Unassembled WGS sequence"/>
</dbReference>
<dbReference type="InterPro" id="IPR000375">
    <property type="entry name" value="Dynamin_stalk"/>
</dbReference>
<dbReference type="GO" id="GO:0005737">
    <property type="term" value="C:cytoplasm"/>
    <property type="evidence" value="ECO:0007669"/>
    <property type="project" value="TreeGrafter"/>
</dbReference>
<dbReference type="InterPro" id="IPR027417">
    <property type="entry name" value="P-loop_NTPase"/>
</dbReference>
<evidence type="ECO:0000256" key="2">
    <source>
        <dbReference type="ARBA" id="ARBA00023134"/>
    </source>
</evidence>
<dbReference type="EMBL" id="JALJOQ010000138">
    <property type="protein sequence ID" value="KAK9794385.1"/>
    <property type="molecule type" value="Genomic_DNA"/>
</dbReference>
<comment type="caution">
    <text evidence="5">The sequence shown here is derived from an EMBL/GenBank/DDBJ whole genome shotgun (WGS) entry which is preliminary data.</text>
</comment>
<accession>A0AAW1NQA2</accession>
<dbReference type="InterPro" id="IPR045063">
    <property type="entry name" value="Dynamin_N"/>
</dbReference>
<dbReference type="PROSITE" id="PS51718">
    <property type="entry name" value="G_DYNAMIN_2"/>
    <property type="match status" value="1"/>
</dbReference>
<dbReference type="InterPro" id="IPR022812">
    <property type="entry name" value="Dynamin"/>
</dbReference>
<dbReference type="Pfam" id="PF00350">
    <property type="entry name" value="Dynamin_N"/>
    <property type="match status" value="1"/>
</dbReference>
<gene>
    <name evidence="5" type="ORF">WJX73_003730</name>
</gene>
<dbReference type="GO" id="GO:0008017">
    <property type="term" value="F:microtubule binding"/>
    <property type="evidence" value="ECO:0007669"/>
    <property type="project" value="TreeGrafter"/>
</dbReference>
<keyword evidence="2 3" id="KW-0342">GTP-binding</keyword>
<evidence type="ECO:0000256" key="3">
    <source>
        <dbReference type="RuleBase" id="RU003932"/>
    </source>
</evidence>
<protein>
    <recommendedName>
        <fullName evidence="4">Dynamin-type G domain-containing protein</fullName>
    </recommendedName>
</protein>
<proteinExistence type="inferred from homology"/>
<feature type="domain" description="Dynamin-type G" evidence="4">
    <location>
        <begin position="48"/>
        <end position="191"/>
    </location>
</feature>
<keyword evidence="6" id="KW-1185">Reference proteome</keyword>
<organism evidence="5 6">
    <name type="scientific">Symbiochloris irregularis</name>
    <dbReference type="NCBI Taxonomy" id="706552"/>
    <lineage>
        <taxon>Eukaryota</taxon>
        <taxon>Viridiplantae</taxon>
        <taxon>Chlorophyta</taxon>
        <taxon>core chlorophytes</taxon>
        <taxon>Trebouxiophyceae</taxon>
        <taxon>Trebouxiales</taxon>
        <taxon>Trebouxiaceae</taxon>
        <taxon>Symbiochloris</taxon>
    </lineage>
</organism>
<dbReference type="AlphaFoldDB" id="A0AAW1NQA2"/>
<dbReference type="Pfam" id="PF01031">
    <property type="entry name" value="Dynamin_M"/>
    <property type="match status" value="1"/>
</dbReference>
<dbReference type="InterPro" id="IPR001401">
    <property type="entry name" value="Dynamin_GTPase"/>
</dbReference>
<evidence type="ECO:0000259" key="4">
    <source>
        <dbReference type="PROSITE" id="PS51718"/>
    </source>
</evidence>
<name>A0AAW1NQA2_9CHLO</name>
<dbReference type="GO" id="GO:0003924">
    <property type="term" value="F:GTPase activity"/>
    <property type="evidence" value="ECO:0007669"/>
    <property type="project" value="InterPro"/>
</dbReference>
<dbReference type="Gene3D" id="3.40.50.300">
    <property type="entry name" value="P-loop containing nucleotide triphosphate hydrolases"/>
    <property type="match status" value="2"/>
</dbReference>
<dbReference type="InterPro" id="IPR030381">
    <property type="entry name" value="G_DYNAMIN_dom"/>
</dbReference>
<dbReference type="SUPFAM" id="SSF52540">
    <property type="entry name" value="P-loop containing nucleoside triphosphate hydrolases"/>
    <property type="match status" value="1"/>
</dbReference>
<dbReference type="PRINTS" id="PR00195">
    <property type="entry name" value="DYNAMIN"/>
</dbReference>
<sequence length="327" mass="35909">MGRSERAGPVDSGATKSAGIFQTEYDSQIRRCLDTIDGIRAYLHSDAAKLLPEVVVVGDQSSGKSSVLESISEVALPRGSNLVTRCPLQMALRQGEEHAWIEYGDADNRIEKELSLAEIPDAIEEATEKLAGTNKGIVNKLIHLKVQRPNAPDLTSIDLPGIVRVPVGDQPRDIEKQIKDLITEHATDANAPSLQLGCVGVMNRSQADLKNDVTAEEMRDNEAAFFASHSELRSLPNSCKGLPALVQQLVFLQKQSIRTFLPGFKQQCLTSLYRHFEANASARYDFSDTFDKQPALRMSPRLEEMATTHIDQASPEAYLIISTVLPA</sequence>
<evidence type="ECO:0000256" key="1">
    <source>
        <dbReference type="ARBA" id="ARBA00022741"/>
    </source>
</evidence>
<dbReference type="CDD" id="cd08771">
    <property type="entry name" value="DLP_1"/>
    <property type="match status" value="1"/>
</dbReference>
<evidence type="ECO:0000313" key="6">
    <source>
        <dbReference type="Proteomes" id="UP001465755"/>
    </source>
</evidence>
<dbReference type="GO" id="GO:0005874">
    <property type="term" value="C:microtubule"/>
    <property type="evidence" value="ECO:0007669"/>
    <property type="project" value="TreeGrafter"/>
</dbReference>
<dbReference type="PROSITE" id="PS00410">
    <property type="entry name" value="G_DYNAMIN_1"/>
    <property type="match status" value="1"/>
</dbReference>
<comment type="similarity">
    <text evidence="3">Belongs to the TRAFAC class dynamin-like GTPase superfamily. Dynamin/Fzo/YdjA family.</text>
</comment>
<evidence type="ECO:0000313" key="5">
    <source>
        <dbReference type="EMBL" id="KAK9794385.1"/>
    </source>
</evidence>
<reference evidence="5 6" key="1">
    <citation type="journal article" date="2024" name="Nat. Commun.">
        <title>Phylogenomics reveals the evolutionary origins of lichenization in chlorophyte algae.</title>
        <authorList>
            <person name="Puginier C."/>
            <person name="Libourel C."/>
            <person name="Otte J."/>
            <person name="Skaloud P."/>
            <person name="Haon M."/>
            <person name="Grisel S."/>
            <person name="Petersen M."/>
            <person name="Berrin J.G."/>
            <person name="Delaux P.M."/>
            <person name="Dal Grande F."/>
            <person name="Keller J."/>
        </authorList>
    </citation>
    <scope>NUCLEOTIDE SEQUENCE [LARGE SCALE GENOMIC DNA]</scope>
    <source>
        <strain evidence="5 6">SAG 2036</strain>
    </source>
</reference>
<dbReference type="GO" id="GO:0005525">
    <property type="term" value="F:GTP binding"/>
    <property type="evidence" value="ECO:0007669"/>
    <property type="project" value="UniProtKB-KW"/>
</dbReference>
<dbReference type="GO" id="GO:0016020">
    <property type="term" value="C:membrane"/>
    <property type="evidence" value="ECO:0007669"/>
    <property type="project" value="TreeGrafter"/>
</dbReference>
<dbReference type="InterPro" id="IPR019762">
    <property type="entry name" value="Dynamin_GTPase_CS"/>
</dbReference>
<keyword evidence="1 3" id="KW-0547">Nucleotide-binding</keyword>
<dbReference type="PANTHER" id="PTHR11566">
    <property type="entry name" value="DYNAMIN"/>
    <property type="match status" value="1"/>
</dbReference>